<dbReference type="eggNOG" id="ENOG5030BWM">
    <property type="taxonomic scope" value="Bacteria"/>
</dbReference>
<dbReference type="AlphaFoldDB" id="A0Y816"/>
<keyword evidence="3" id="KW-1185">Reference proteome</keyword>
<organism evidence="2 3">
    <name type="scientific">marine gamma proteobacterium HTCC2143</name>
    <dbReference type="NCBI Taxonomy" id="247633"/>
    <lineage>
        <taxon>Bacteria</taxon>
        <taxon>Pseudomonadati</taxon>
        <taxon>Pseudomonadota</taxon>
        <taxon>Gammaproteobacteria</taxon>
        <taxon>Cellvibrionales</taxon>
        <taxon>Spongiibacteraceae</taxon>
        <taxon>BD1-7 clade</taxon>
    </lineage>
</organism>
<dbReference type="EMBL" id="AAVT01000001">
    <property type="protein sequence ID" value="EAW32270.1"/>
    <property type="molecule type" value="Genomic_DNA"/>
</dbReference>
<keyword evidence="1" id="KW-1133">Transmembrane helix</keyword>
<keyword evidence="1" id="KW-0472">Membrane</keyword>
<proteinExistence type="predicted"/>
<reference evidence="2 3" key="1">
    <citation type="journal article" date="2010" name="J. Bacteriol.">
        <title>Genome sequence of the oligotrophic marine Gammaproteobacterium HTCC2143, isolated from the Oregon Coast.</title>
        <authorList>
            <person name="Oh H.M."/>
            <person name="Kang I."/>
            <person name="Ferriera S."/>
            <person name="Giovannoni S.J."/>
            <person name="Cho J.C."/>
        </authorList>
    </citation>
    <scope>NUCLEOTIDE SEQUENCE [LARGE SCALE GENOMIC DNA]</scope>
    <source>
        <strain evidence="2 3">HTCC2143</strain>
    </source>
</reference>
<dbReference type="STRING" id="247633.GP2143_13481"/>
<evidence type="ECO:0000256" key="1">
    <source>
        <dbReference type="SAM" id="Phobius"/>
    </source>
</evidence>
<comment type="caution">
    <text evidence="2">The sequence shown here is derived from an EMBL/GenBank/DDBJ whole genome shotgun (WGS) entry which is preliminary data.</text>
</comment>
<protein>
    <submittedName>
        <fullName evidence="2">Uncharacterized protein</fullName>
    </submittedName>
</protein>
<accession>A0Y816</accession>
<dbReference type="SUPFAM" id="SSF49785">
    <property type="entry name" value="Galactose-binding domain-like"/>
    <property type="match status" value="1"/>
</dbReference>
<feature type="transmembrane region" description="Helical" evidence="1">
    <location>
        <begin position="21"/>
        <end position="42"/>
    </location>
</feature>
<dbReference type="Gene3D" id="2.60.120.430">
    <property type="entry name" value="Galactose-binding lectin"/>
    <property type="match status" value="1"/>
</dbReference>
<evidence type="ECO:0000313" key="3">
    <source>
        <dbReference type="Proteomes" id="UP000004931"/>
    </source>
</evidence>
<feature type="transmembrane region" description="Helical" evidence="1">
    <location>
        <begin position="54"/>
        <end position="75"/>
    </location>
</feature>
<feature type="transmembrane region" description="Helical" evidence="1">
    <location>
        <begin position="111"/>
        <end position="132"/>
    </location>
</feature>
<gene>
    <name evidence="2" type="ORF">GP2143_13481</name>
</gene>
<evidence type="ECO:0000313" key="2">
    <source>
        <dbReference type="EMBL" id="EAW32270.1"/>
    </source>
</evidence>
<dbReference type="InterPro" id="IPR008979">
    <property type="entry name" value="Galactose-bd-like_sf"/>
</dbReference>
<dbReference type="Proteomes" id="UP000004931">
    <property type="component" value="Unassembled WGS sequence"/>
</dbReference>
<keyword evidence="1" id="KW-0812">Transmembrane</keyword>
<sequence length="296" mass="33253">MLFPFFFISGPDYYSSRSLKVLWNFGHIVFFAAAGFLLITRVSSLSVKPFFAQLLWTGFFAFVVGVIIELVQYGIQREPDIGDVGRNLLGGLVAVVFFSPRRKELGRGTLLSARLLIVLLVALPVSSLLMTLSDEQHSRSNFPMLASFESRGELGRWSGGASFFRSDQQAVHGNYSLRVDLGTEQYSGVSLGYFEGDWSGFHILSVDLFNAEPSMLSLTLRVHDKQHSRGKQLYQDRFNRSFLLKPGWNHLDIPLQDIAVAPQSRAMDLSAIENLAFFVIAQKVDTTIYIDQLVLR</sequence>
<name>A0Y816_9GAMM</name>